<dbReference type="RefSeq" id="WP_120463563.1">
    <property type="nucleotide sequence ID" value="NZ_BMIW01000018.1"/>
</dbReference>
<dbReference type="InterPro" id="IPR036907">
    <property type="entry name" value="5'-Nucleotdase_C_sf"/>
</dbReference>
<evidence type="ECO:0000313" key="6">
    <source>
        <dbReference type="EMBL" id="GGG03218.1"/>
    </source>
</evidence>
<dbReference type="PRINTS" id="PR01607">
    <property type="entry name" value="APYRASEFAMLY"/>
</dbReference>
<feature type="transmembrane region" description="Helical" evidence="3">
    <location>
        <begin position="7"/>
        <end position="23"/>
    </location>
</feature>
<dbReference type="Pfam" id="PF02872">
    <property type="entry name" value="5_nucleotid_C"/>
    <property type="match status" value="1"/>
</dbReference>
<dbReference type="Gene3D" id="3.90.780.10">
    <property type="entry name" value="5'-Nucleotidase, C-terminal domain"/>
    <property type="match status" value="1"/>
</dbReference>
<keyword evidence="1" id="KW-0732">Signal</keyword>
<evidence type="ECO:0000256" key="1">
    <source>
        <dbReference type="ARBA" id="ARBA00022729"/>
    </source>
</evidence>
<dbReference type="EMBL" id="BMIW01000018">
    <property type="protein sequence ID" value="GGG03218.1"/>
    <property type="molecule type" value="Genomic_DNA"/>
</dbReference>
<dbReference type="InterPro" id="IPR006179">
    <property type="entry name" value="5_nucleotidase/apyrase"/>
</dbReference>
<dbReference type="InterPro" id="IPR029052">
    <property type="entry name" value="Metallo-depent_PP-like"/>
</dbReference>
<dbReference type="SUPFAM" id="SSF55816">
    <property type="entry name" value="5'-nucleotidase (syn. UDP-sugar hydrolase), C-terminal domain"/>
    <property type="match status" value="1"/>
</dbReference>
<dbReference type="SUPFAM" id="SSF56300">
    <property type="entry name" value="Metallo-dependent phosphatases"/>
    <property type="match status" value="1"/>
</dbReference>
<feature type="domain" description="5'-Nucleotidase C-terminal" evidence="5">
    <location>
        <begin position="336"/>
        <end position="481"/>
    </location>
</feature>
<name>A0ABQ1VWV8_9BACL</name>
<dbReference type="InterPro" id="IPR008334">
    <property type="entry name" value="5'-Nucleotdase_C"/>
</dbReference>
<keyword evidence="3" id="KW-1133">Transmembrane helix</keyword>
<dbReference type="PANTHER" id="PTHR11575:SF24">
    <property type="entry name" value="5'-NUCLEOTIDASE"/>
    <property type="match status" value="1"/>
</dbReference>
<keyword evidence="3" id="KW-0812">Transmembrane</keyword>
<evidence type="ECO:0000259" key="5">
    <source>
        <dbReference type="Pfam" id="PF02872"/>
    </source>
</evidence>
<keyword evidence="3" id="KW-0472">Membrane</keyword>
<dbReference type="Proteomes" id="UP000608420">
    <property type="component" value="Unassembled WGS sequence"/>
</dbReference>
<evidence type="ECO:0000259" key="4">
    <source>
        <dbReference type="Pfam" id="PF00149"/>
    </source>
</evidence>
<accession>A0ABQ1VWV8</accession>
<dbReference type="Gene3D" id="3.60.21.10">
    <property type="match status" value="1"/>
</dbReference>
<gene>
    <name evidence="6" type="ORF">GCM10010913_26230</name>
</gene>
<comment type="similarity">
    <text evidence="2">Belongs to the 5'-nucleotidase family.</text>
</comment>
<keyword evidence="2" id="KW-0378">Hydrolase</keyword>
<dbReference type="PANTHER" id="PTHR11575">
    <property type="entry name" value="5'-NUCLEOTIDASE-RELATED"/>
    <property type="match status" value="1"/>
</dbReference>
<proteinExistence type="inferred from homology"/>
<comment type="caution">
    <text evidence="6">The sequence shown here is derived from an EMBL/GenBank/DDBJ whole genome shotgun (WGS) entry which is preliminary data.</text>
</comment>
<dbReference type="InterPro" id="IPR004843">
    <property type="entry name" value="Calcineurin-like_PHP"/>
</dbReference>
<evidence type="ECO:0000256" key="2">
    <source>
        <dbReference type="RuleBase" id="RU362119"/>
    </source>
</evidence>
<dbReference type="Pfam" id="PF00149">
    <property type="entry name" value="Metallophos"/>
    <property type="match status" value="1"/>
</dbReference>
<keyword evidence="2" id="KW-0547">Nucleotide-binding</keyword>
<sequence>MRKYVNIIVLAVLLIFFGVYYFMKNVTWDEVLLKVGQYDEKITIMNTADIHGHIMFADNAWGQYTTENIYGVMGLPVVKYLYDKEKQSNPNTLIVDTGDMFHGTNEANVDEGQGIVEVANKMGYTAMIPGSNDFNFGIDRFMEIKDEIQFPMLSANLYMDEQRMFEPYKIVDIGGKRIAFIGLLTPQALRNFSGDQHQNISIKDPEQEVTAVLNEIKGQADAVILLSHLGDDTDVQLAEHVDGIDLILSGRRHNLYTNAVKVRNTYIAEAGAWTTHVGIANLYFKDGKLADISWMVKSIRDGGKADPDMAEIADKYHAVAMEQTKEVVGSSAIKLNGVRTQLRTQETNFANLLADAMREKAGAEIALLNGGGIRESIDEGEISLYQLNSALPFANSLIVVEMKGDPIYKAIERGLLAYPNGTNGAFLQVSGIKYVFDASKPAGERLVEVTYNGEPLAKDKLYKVAISDYLYNGGDNYEEFKDAEVLDTGELLMNVLADYLREKKVVNPQEDGRIEAINLRYGSGLFN</sequence>
<feature type="domain" description="Calcineurin-like phosphoesterase" evidence="4">
    <location>
        <begin position="43"/>
        <end position="250"/>
    </location>
</feature>
<keyword evidence="7" id="KW-1185">Reference proteome</keyword>
<evidence type="ECO:0000256" key="3">
    <source>
        <dbReference type="SAM" id="Phobius"/>
    </source>
</evidence>
<organism evidence="6 7">
    <name type="scientific">Paenibacillus aceti</name>
    <dbReference type="NCBI Taxonomy" id="1820010"/>
    <lineage>
        <taxon>Bacteria</taxon>
        <taxon>Bacillati</taxon>
        <taxon>Bacillota</taxon>
        <taxon>Bacilli</taxon>
        <taxon>Bacillales</taxon>
        <taxon>Paenibacillaceae</taxon>
        <taxon>Paenibacillus</taxon>
    </lineage>
</organism>
<protein>
    <submittedName>
        <fullName evidence="6">5'-nucleotidase</fullName>
    </submittedName>
</protein>
<reference evidence="7" key="1">
    <citation type="journal article" date="2019" name="Int. J. Syst. Evol. Microbiol.">
        <title>The Global Catalogue of Microorganisms (GCM) 10K type strain sequencing project: providing services to taxonomists for standard genome sequencing and annotation.</title>
        <authorList>
            <consortium name="The Broad Institute Genomics Platform"/>
            <consortium name="The Broad Institute Genome Sequencing Center for Infectious Disease"/>
            <person name="Wu L."/>
            <person name="Ma J."/>
        </authorList>
    </citation>
    <scope>NUCLEOTIDE SEQUENCE [LARGE SCALE GENOMIC DNA]</scope>
    <source>
        <strain evidence="7">CGMCC 1.15420</strain>
    </source>
</reference>
<evidence type="ECO:0000313" key="7">
    <source>
        <dbReference type="Proteomes" id="UP000608420"/>
    </source>
</evidence>
<dbReference type="CDD" id="cd00845">
    <property type="entry name" value="MPP_UshA_N_like"/>
    <property type="match status" value="1"/>
</dbReference>